<organism evidence="1 2">
    <name type="scientific">Luteibacter yeojuensis</name>
    <dbReference type="NCBI Taxonomy" id="345309"/>
    <lineage>
        <taxon>Bacteria</taxon>
        <taxon>Pseudomonadati</taxon>
        <taxon>Pseudomonadota</taxon>
        <taxon>Gammaproteobacteria</taxon>
        <taxon>Lysobacterales</taxon>
        <taxon>Rhodanobacteraceae</taxon>
        <taxon>Luteibacter</taxon>
    </lineage>
</organism>
<reference evidence="1 2" key="1">
    <citation type="submission" date="2015-03" db="EMBL/GenBank/DDBJ databases">
        <title>Draft genome sequence of Luteibacter yeojuensis strain SU11.</title>
        <authorList>
            <person name="Sulaiman J."/>
            <person name="Priya K."/>
            <person name="Chan K.-G."/>
        </authorList>
    </citation>
    <scope>NUCLEOTIDE SEQUENCE [LARGE SCALE GENOMIC DNA]</scope>
    <source>
        <strain evidence="1 2">SU11</strain>
    </source>
</reference>
<dbReference type="Proteomes" id="UP000033651">
    <property type="component" value="Unassembled WGS sequence"/>
</dbReference>
<comment type="caution">
    <text evidence="1">The sequence shown here is derived from an EMBL/GenBank/DDBJ whole genome shotgun (WGS) entry which is preliminary data.</text>
</comment>
<name>A0A0F3K3M5_9GAMM</name>
<dbReference type="EMBL" id="JZRB01000065">
    <property type="protein sequence ID" value="KJV25808.1"/>
    <property type="molecule type" value="Genomic_DNA"/>
</dbReference>
<accession>A0A0F3K3M5</accession>
<gene>
    <name evidence="1" type="ORF">VI08_19460</name>
</gene>
<dbReference type="AlphaFoldDB" id="A0A0F3K3M5"/>
<proteinExistence type="predicted"/>
<evidence type="ECO:0000313" key="2">
    <source>
        <dbReference type="Proteomes" id="UP000033651"/>
    </source>
</evidence>
<keyword evidence="2" id="KW-1185">Reference proteome</keyword>
<dbReference type="PATRIC" id="fig|345309.4.peg.3755"/>
<sequence>MEVPDGVFELPRLVDRVRNEVRQSDLSPTTSAPRREMAAMSSTTCVFAWWSASTAWATHWCWSPHCRWSTLVFEMVHCGSAADARCTTDNMG</sequence>
<evidence type="ECO:0000313" key="1">
    <source>
        <dbReference type="EMBL" id="KJV25808.1"/>
    </source>
</evidence>
<protein>
    <submittedName>
        <fullName evidence="1">Uncharacterized protein</fullName>
    </submittedName>
</protein>